<name>A0AAD3XM60_NEPGR</name>
<keyword evidence="2" id="KW-1185">Reference proteome</keyword>
<reference evidence="1" key="1">
    <citation type="submission" date="2023-05" db="EMBL/GenBank/DDBJ databases">
        <title>Nepenthes gracilis genome sequencing.</title>
        <authorList>
            <person name="Fukushima K."/>
        </authorList>
    </citation>
    <scope>NUCLEOTIDE SEQUENCE</scope>
    <source>
        <strain evidence="1">SING2019-196</strain>
    </source>
</reference>
<sequence>MDLCDCELTLHCVSGWAVHGSSSGSKGSSATACSAMPFVKETSEESAMDFDLDFTFHLGNEKSSSPKKSSAGANLKPLVPQSMVDMDLCFQLGLQNLKLMVSIKVPLPLKMA</sequence>
<evidence type="ECO:0000313" key="1">
    <source>
        <dbReference type="EMBL" id="GMH09361.1"/>
    </source>
</evidence>
<organism evidence="1 2">
    <name type="scientific">Nepenthes gracilis</name>
    <name type="common">Slender pitcher plant</name>
    <dbReference type="NCBI Taxonomy" id="150966"/>
    <lineage>
        <taxon>Eukaryota</taxon>
        <taxon>Viridiplantae</taxon>
        <taxon>Streptophyta</taxon>
        <taxon>Embryophyta</taxon>
        <taxon>Tracheophyta</taxon>
        <taxon>Spermatophyta</taxon>
        <taxon>Magnoliopsida</taxon>
        <taxon>eudicotyledons</taxon>
        <taxon>Gunneridae</taxon>
        <taxon>Pentapetalae</taxon>
        <taxon>Caryophyllales</taxon>
        <taxon>Nepenthaceae</taxon>
        <taxon>Nepenthes</taxon>
    </lineage>
</organism>
<dbReference type="EMBL" id="BSYO01000009">
    <property type="protein sequence ID" value="GMH09361.1"/>
    <property type="molecule type" value="Genomic_DNA"/>
</dbReference>
<dbReference type="AlphaFoldDB" id="A0AAD3XM60"/>
<protein>
    <submittedName>
        <fullName evidence="1">Uncharacterized protein</fullName>
    </submittedName>
</protein>
<accession>A0AAD3XM60</accession>
<dbReference type="Proteomes" id="UP001279734">
    <property type="component" value="Unassembled WGS sequence"/>
</dbReference>
<gene>
    <name evidence="1" type="ORF">Nepgr_011202</name>
</gene>
<proteinExistence type="predicted"/>
<comment type="caution">
    <text evidence="1">The sequence shown here is derived from an EMBL/GenBank/DDBJ whole genome shotgun (WGS) entry which is preliminary data.</text>
</comment>
<evidence type="ECO:0000313" key="2">
    <source>
        <dbReference type="Proteomes" id="UP001279734"/>
    </source>
</evidence>